<proteinExistence type="predicted"/>
<evidence type="ECO:0008006" key="3">
    <source>
        <dbReference type="Google" id="ProtNLM"/>
    </source>
</evidence>
<evidence type="ECO:0000313" key="2">
    <source>
        <dbReference type="Proteomes" id="UP001632038"/>
    </source>
</evidence>
<reference evidence="2" key="1">
    <citation type="journal article" date="2024" name="IScience">
        <title>Strigolactones Initiate the Formation of Haustorium-like Structures in Castilleja.</title>
        <authorList>
            <person name="Buerger M."/>
            <person name="Peterson D."/>
            <person name="Chory J."/>
        </authorList>
    </citation>
    <scope>NUCLEOTIDE SEQUENCE [LARGE SCALE GENOMIC DNA]</scope>
</reference>
<dbReference type="AlphaFoldDB" id="A0ABD3DE54"/>
<dbReference type="PANTHER" id="PTHR33702:SF16">
    <property type="match status" value="1"/>
</dbReference>
<organism evidence="1 2">
    <name type="scientific">Castilleja foliolosa</name>
    <dbReference type="NCBI Taxonomy" id="1961234"/>
    <lineage>
        <taxon>Eukaryota</taxon>
        <taxon>Viridiplantae</taxon>
        <taxon>Streptophyta</taxon>
        <taxon>Embryophyta</taxon>
        <taxon>Tracheophyta</taxon>
        <taxon>Spermatophyta</taxon>
        <taxon>Magnoliopsida</taxon>
        <taxon>eudicotyledons</taxon>
        <taxon>Gunneridae</taxon>
        <taxon>Pentapetalae</taxon>
        <taxon>asterids</taxon>
        <taxon>lamiids</taxon>
        <taxon>Lamiales</taxon>
        <taxon>Orobanchaceae</taxon>
        <taxon>Pedicularideae</taxon>
        <taxon>Castillejinae</taxon>
        <taxon>Castilleja</taxon>
    </lineage>
</organism>
<protein>
    <recommendedName>
        <fullName evidence="3">Ribosomal protein L16</fullName>
    </recommendedName>
</protein>
<keyword evidence="2" id="KW-1185">Reference proteome</keyword>
<evidence type="ECO:0000313" key="1">
    <source>
        <dbReference type="EMBL" id="KAL3640413.1"/>
    </source>
</evidence>
<accession>A0ABD3DE54</accession>
<dbReference type="PANTHER" id="PTHR33702">
    <property type="entry name" value="BNAA09G40010D PROTEIN"/>
    <property type="match status" value="1"/>
</dbReference>
<dbReference type="EMBL" id="JAVIJP010000017">
    <property type="protein sequence ID" value="KAL3640413.1"/>
    <property type="molecule type" value="Genomic_DNA"/>
</dbReference>
<dbReference type="Proteomes" id="UP001632038">
    <property type="component" value="Unassembled WGS sequence"/>
</dbReference>
<sequence length="134" mass="15705">MEIIPYSGKLIKKQYWRKITGYNKLSSSNNKRNVKVVRFGANKPRRPWRLRLAPRLRLARLASPMKLWCRFKDAYMKMMLKLANTSGTGSVFGRKRIPGARDAKMGYSRTEFENRLILEIYKSMVPSLELGYNK</sequence>
<comment type="caution">
    <text evidence="1">The sequence shown here is derived from an EMBL/GenBank/DDBJ whole genome shotgun (WGS) entry which is preliminary data.</text>
</comment>
<name>A0ABD3DE54_9LAMI</name>
<gene>
    <name evidence="1" type="ORF">CASFOL_015381</name>
</gene>